<dbReference type="AlphaFoldDB" id="A0A501XCT2"/>
<dbReference type="NCBIfam" id="NF045726">
    <property type="entry name" value="XXplasma_LP"/>
    <property type="match status" value="1"/>
</dbReference>
<evidence type="ECO:0000313" key="2">
    <source>
        <dbReference type="EMBL" id="TPE58094.1"/>
    </source>
</evidence>
<accession>A0A501XCT2</accession>
<sequence length="369" mass="41989">MHKNKKLQILFGSLVGITTISSTAIVVSCENEQEKKYQEATLLKQKVSDLAADLQTKNLKDEDKTTVEAKVQEINQVTFDTNTSVDKLKEAINKLSEIQATLQSIEPLPNPQPNPNPDPQPKPEPQPVVDEPKEKTDYSAEIAEVNKQIEAQVKSIDENLALINDTNSYTKELIQKTKNKKLDNFNDLKTQTDKASLDKLELILKSLTEYNKDKISLIKQQLQNLEEIKKLTVKENFTVIPEKARKLSEKDTTLNYFYKSRAFVYKPKGKFIQDPEMDEYKVFTLNEELDKKLQELNVAYASAENPLYFKNNKLKGSGNIISFTLEDNKLTVKFKIISFNFATPIFLDEDFVFEFDLPAAEPAAPAENA</sequence>
<comment type="caution">
    <text evidence="2">The sequence shown here is derived from an EMBL/GenBank/DDBJ whole genome shotgun (WGS) entry which is preliminary data.</text>
</comment>
<dbReference type="Proteomes" id="UP000319776">
    <property type="component" value="Unassembled WGS sequence"/>
</dbReference>
<evidence type="ECO:0000313" key="3">
    <source>
        <dbReference type="Proteomes" id="UP000319776"/>
    </source>
</evidence>
<evidence type="ECO:0000256" key="1">
    <source>
        <dbReference type="SAM" id="MobiDB-lite"/>
    </source>
</evidence>
<organism evidence="2 3">
    <name type="scientific">[Mycoplasma] falconis</name>
    <dbReference type="NCBI Taxonomy" id="92403"/>
    <lineage>
        <taxon>Bacteria</taxon>
        <taxon>Bacillati</taxon>
        <taxon>Mycoplasmatota</taxon>
        <taxon>Mycoplasmoidales</taxon>
        <taxon>Metamycoplasmataceae</taxon>
        <taxon>Metamycoplasma</taxon>
    </lineage>
</organism>
<name>A0A501XCT2_9BACT</name>
<dbReference type="PROSITE" id="PS51257">
    <property type="entry name" value="PROKAR_LIPOPROTEIN"/>
    <property type="match status" value="1"/>
</dbReference>
<keyword evidence="3" id="KW-1185">Reference proteome</keyword>
<dbReference type="RefSeq" id="WP_140781067.1">
    <property type="nucleotide sequence ID" value="NZ_VFSS01000001.1"/>
</dbReference>
<proteinExistence type="predicted"/>
<feature type="region of interest" description="Disordered" evidence="1">
    <location>
        <begin position="105"/>
        <end position="137"/>
    </location>
</feature>
<feature type="compositionally biased region" description="Pro residues" evidence="1">
    <location>
        <begin position="108"/>
        <end position="126"/>
    </location>
</feature>
<gene>
    <name evidence="2" type="ORF">FJO69_00605</name>
</gene>
<protein>
    <submittedName>
        <fullName evidence="2">Uncharacterized protein</fullName>
    </submittedName>
</protein>
<reference evidence="2 3" key="1">
    <citation type="submission" date="2019-06" db="EMBL/GenBank/DDBJ databases">
        <title>Mycoplasma falconis type strain whole genome sequence.</title>
        <authorList>
            <person name="Spergser J."/>
        </authorList>
    </citation>
    <scope>NUCLEOTIDE SEQUENCE [LARGE SCALE GENOMIC DNA]</scope>
    <source>
        <strain evidence="2 3">ATCC 51372</strain>
    </source>
</reference>
<dbReference type="InterPro" id="IPR054816">
    <property type="entry name" value="Lipoprotein_mollicutes-type_CS"/>
</dbReference>
<dbReference type="EMBL" id="VFSS01000001">
    <property type="protein sequence ID" value="TPE58094.1"/>
    <property type="molecule type" value="Genomic_DNA"/>
</dbReference>